<evidence type="ECO:0000256" key="2">
    <source>
        <dbReference type="ARBA" id="ARBA00022692"/>
    </source>
</evidence>
<sequence length="234" mass="26568">MRFKRPLVRYAESPQPATPYQSAAQVWDDRIGSARVQAKNWRLMAFGCLLLALLMAGGLVWRSMQSTIVPYVVEIDSLGNTRAVGKATEPYNPKEADIVVHLERFIKLVRSLSLDPVVVRENWFEAYNYATDRGAAVLNEYARQNRPFSRVGKESVSVEVYSVVRASDMTFNIRWIERHYANGALSSTQRWSAVITLVHKAPKKEDELRKNALSLYVHGLSWSRDLIVSEGVQP</sequence>
<dbReference type="Pfam" id="PF04335">
    <property type="entry name" value="VirB8"/>
    <property type="match status" value="1"/>
</dbReference>
<evidence type="ECO:0000259" key="6">
    <source>
        <dbReference type="Pfam" id="PF04335"/>
    </source>
</evidence>
<keyword evidence="4 5" id="KW-0472">Membrane</keyword>
<dbReference type="EMBL" id="PDNW01000003">
    <property type="protein sequence ID" value="PLC50894.1"/>
    <property type="molecule type" value="Genomic_DNA"/>
</dbReference>
<dbReference type="GO" id="GO:0016020">
    <property type="term" value="C:membrane"/>
    <property type="evidence" value="ECO:0007669"/>
    <property type="project" value="UniProtKB-SubCell"/>
</dbReference>
<evidence type="ECO:0000313" key="7">
    <source>
        <dbReference type="EMBL" id="PLC50894.1"/>
    </source>
</evidence>
<dbReference type="InterPro" id="IPR007430">
    <property type="entry name" value="VirB8"/>
</dbReference>
<name>A0A2N4U793_9BURK</name>
<dbReference type="InterPro" id="IPR035658">
    <property type="entry name" value="TrbF"/>
</dbReference>
<protein>
    <submittedName>
        <fullName evidence="7">Conjugal transfer protein TrbF</fullName>
    </submittedName>
</protein>
<feature type="transmembrane region" description="Helical" evidence="5">
    <location>
        <begin position="43"/>
        <end position="61"/>
    </location>
</feature>
<dbReference type="RefSeq" id="WP_102072851.1">
    <property type="nucleotide sequence ID" value="NZ_PDNW01000003.1"/>
</dbReference>
<proteinExistence type="predicted"/>
<accession>A0A2N4U793</accession>
<dbReference type="NCBIfam" id="NF010446">
    <property type="entry name" value="PRK13872.1"/>
    <property type="match status" value="1"/>
</dbReference>
<evidence type="ECO:0000313" key="8">
    <source>
        <dbReference type="Proteomes" id="UP000234190"/>
    </source>
</evidence>
<keyword evidence="3 5" id="KW-1133">Transmembrane helix</keyword>
<keyword evidence="8" id="KW-1185">Reference proteome</keyword>
<dbReference type="SUPFAM" id="SSF54427">
    <property type="entry name" value="NTF2-like"/>
    <property type="match status" value="1"/>
</dbReference>
<organism evidence="7 8">
    <name type="scientific">Pollutimonas subterranea</name>
    <dbReference type="NCBI Taxonomy" id="2045210"/>
    <lineage>
        <taxon>Bacteria</taxon>
        <taxon>Pseudomonadati</taxon>
        <taxon>Pseudomonadota</taxon>
        <taxon>Betaproteobacteria</taxon>
        <taxon>Burkholderiales</taxon>
        <taxon>Alcaligenaceae</taxon>
        <taxon>Pollutimonas</taxon>
    </lineage>
</organism>
<evidence type="ECO:0000256" key="1">
    <source>
        <dbReference type="ARBA" id="ARBA00004167"/>
    </source>
</evidence>
<dbReference type="Proteomes" id="UP000234190">
    <property type="component" value="Unassembled WGS sequence"/>
</dbReference>
<dbReference type="AlphaFoldDB" id="A0A2N4U793"/>
<comment type="subcellular location">
    <subcellularLocation>
        <location evidence="1">Membrane</location>
        <topology evidence="1">Single-pass membrane protein</topology>
    </subcellularLocation>
</comment>
<evidence type="ECO:0000256" key="4">
    <source>
        <dbReference type="ARBA" id="ARBA00023136"/>
    </source>
</evidence>
<keyword evidence="2 5" id="KW-0812">Transmembrane</keyword>
<feature type="domain" description="Bacterial virulence protein VirB8" evidence="6">
    <location>
        <begin position="23"/>
        <end position="225"/>
    </location>
</feature>
<evidence type="ECO:0000256" key="3">
    <source>
        <dbReference type="ARBA" id="ARBA00022989"/>
    </source>
</evidence>
<dbReference type="CDD" id="cd16425">
    <property type="entry name" value="TrbF"/>
    <property type="match status" value="1"/>
</dbReference>
<dbReference type="Gene3D" id="3.10.450.230">
    <property type="entry name" value="VirB8 protein"/>
    <property type="match status" value="1"/>
</dbReference>
<dbReference type="InterPro" id="IPR032710">
    <property type="entry name" value="NTF2-like_dom_sf"/>
</dbReference>
<comment type="caution">
    <text evidence="7">The sequence shown here is derived from an EMBL/GenBank/DDBJ whole genome shotgun (WGS) entry which is preliminary data.</text>
</comment>
<reference evidence="7 8" key="1">
    <citation type="submission" date="2017-10" db="EMBL/GenBank/DDBJ databases">
        <title>Two draft genome sequences of Pusillimonas sp. strains isolated from a nitrate- and radionuclide-contaminated groundwater in Russia.</title>
        <authorList>
            <person name="Grouzdev D.S."/>
            <person name="Tourova T.P."/>
            <person name="Goeva M.A."/>
            <person name="Babich T.L."/>
            <person name="Sokolova D.S."/>
            <person name="Abdullin R."/>
            <person name="Poltaraus A.B."/>
            <person name="Toshchakov S.V."/>
            <person name="Nazina T.N."/>
        </authorList>
    </citation>
    <scope>NUCLEOTIDE SEQUENCE [LARGE SCALE GENOMIC DNA]</scope>
    <source>
        <strain evidence="7 8">JR1/69-3-13</strain>
    </source>
</reference>
<dbReference type="OrthoDB" id="9778195at2"/>
<gene>
    <name evidence="7" type="ORF">CR159_04625</name>
</gene>
<evidence type="ECO:0000256" key="5">
    <source>
        <dbReference type="SAM" id="Phobius"/>
    </source>
</evidence>